<dbReference type="GO" id="GO:0006310">
    <property type="term" value="P:DNA recombination"/>
    <property type="evidence" value="ECO:0007669"/>
    <property type="project" value="UniProtKB-KW"/>
</dbReference>
<dbReference type="RefSeq" id="WP_088602955.1">
    <property type="nucleotide sequence ID" value="NZ_NJIH01000004.1"/>
</dbReference>
<comment type="caution">
    <text evidence="4">The sequence shown here is derived from an EMBL/GenBank/DDBJ whole genome shotgun (WGS) entry which is preliminary data.</text>
</comment>
<dbReference type="PANTHER" id="PTHR30349:SF94">
    <property type="entry name" value="INTEGRASE_RECOMBINASE HI_1414-RELATED"/>
    <property type="match status" value="1"/>
</dbReference>
<dbReference type="InterPro" id="IPR002104">
    <property type="entry name" value="Integrase_catalytic"/>
</dbReference>
<dbReference type="AlphaFoldDB" id="A0A225MT79"/>
<dbReference type="Pfam" id="PF00589">
    <property type="entry name" value="Phage_integrase"/>
    <property type="match status" value="1"/>
</dbReference>
<evidence type="ECO:0000256" key="2">
    <source>
        <dbReference type="ARBA" id="ARBA00023172"/>
    </source>
</evidence>
<dbReference type="GO" id="GO:0003677">
    <property type="term" value="F:DNA binding"/>
    <property type="evidence" value="ECO:0007669"/>
    <property type="project" value="InterPro"/>
</dbReference>
<evidence type="ECO:0000259" key="3">
    <source>
        <dbReference type="PROSITE" id="PS51898"/>
    </source>
</evidence>
<name>A0A225MT79_9BURK</name>
<dbReference type="OrthoDB" id="662444at2"/>
<dbReference type="EMBL" id="NJIH01000004">
    <property type="protein sequence ID" value="OWT61869.1"/>
    <property type="molecule type" value="Genomic_DNA"/>
</dbReference>
<gene>
    <name evidence="4" type="ORF">CEY11_08535</name>
</gene>
<keyword evidence="5" id="KW-1185">Reference proteome</keyword>
<dbReference type="SUPFAM" id="SSF56349">
    <property type="entry name" value="DNA breaking-rejoining enzymes"/>
    <property type="match status" value="1"/>
</dbReference>
<dbReference type="GO" id="GO:0015074">
    <property type="term" value="P:DNA integration"/>
    <property type="evidence" value="ECO:0007669"/>
    <property type="project" value="UniProtKB-KW"/>
</dbReference>
<reference evidence="5" key="1">
    <citation type="submission" date="2017-06" db="EMBL/GenBank/DDBJ databases">
        <title>Herbaspirillum phytohormonus sp. nov., isolated from the root nodule of Robinia pseudoacacia in lead-zinc mine.</title>
        <authorList>
            <person name="Fan M."/>
            <person name="Lin Y."/>
        </authorList>
    </citation>
    <scope>NUCLEOTIDE SEQUENCE [LARGE SCALE GENOMIC DNA]</scope>
    <source>
        <strain evidence="5">SC-089</strain>
    </source>
</reference>
<accession>A0A225MT79</accession>
<dbReference type="InterPro" id="IPR050090">
    <property type="entry name" value="Tyrosine_recombinase_XerCD"/>
</dbReference>
<keyword evidence="2" id="KW-0233">DNA recombination</keyword>
<evidence type="ECO:0000256" key="1">
    <source>
        <dbReference type="ARBA" id="ARBA00022908"/>
    </source>
</evidence>
<dbReference type="PROSITE" id="PS51898">
    <property type="entry name" value="TYR_RECOMBINASE"/>
    <property type="match status" value="1"/>
</dbReference>
<feature type="domain" description="Tyr recombinase" evidence="3">
    <location>
        <begin position="157"/>
        <end position="323"/>
    </location>
</feature>
<keyword evidence="1" id="KW-0229">DNA integration</keyword>
<protein>
    <submittedName>
        <fullName evidence="4">Integrase</fullName>
    </submittedName>
</protein>
<dbReference type="PANTHER" id="PTHR30349">
    <property type="entry name" value="PHAGE INTEGRASE-RELATED"/>
    <property type="match status" value="1"/>
</dbReference>
<dbReference type="Proteomes" id="UP000214603">
    <property type="component" value="Unassembled WGS sequence"/>
</dbReference>
<dbReference type="InterPro" id="IPR013762">
    <property type="entry name" value="Integrase-like_cat_sf"/>
</dbReference>
<dbReference type="CDD" id="cd00796">
    <property type="entry name" value="INT_Rci_Hp1_C"/>
    <property type="match status" value="1"/>
</dbReference>
<organism evidence="4 5">
    <name type="scientific">Candidimonas nitroreducens</name>
    <dbReference type="NCBI Taxonomy" id="683354"/>
    <lineage>
        <taxon>Bacteria</taxon>
        <taxon>Pseudomonadati</taxon>
        <taxon>Pseudomonadota</taxon>
        <taxon>Betaproteobacteria</taxon>
        <taxon>Burkholderiales</taxon>
        <taxon>Alcaligenaceae</taxon>
        <taxon>Candidimonas</taxon>
    </lineage>
</organism>
<dbReference type="InterPro" id="IPR011010">
    <property type="entry name" value="DNA_brk_join_enz"/>
</dbReference>
<proteinExistence type="predicted"/>
<evidence type="ECO:0000313" key="4">
    <source>
        <dbReference type="EMBL" id="OWT61869.1"/>
    </source>
</evidence>
<dbReference type="Gene3D" id="1.10.443.10">
    <property type="entry name" value="Intergrase catalytic core"/>
    <property type="match status" value="1"/>
</dbReference>
<evidence type="ECO:0000313" key="5">
    <source>
        <dbReference type="Proteomes" id="UP000214603"/>
    </source>
</evidence>
<sequence>MATISKHGERFKCQVRLKGFPHTAKSFRDRAEAEEWGRDTETAIREGTYEERISEPPPRTIREMLQRYQAEVSPGKADNGQSDKARIKRLQATLGAYSVHTLQSTRLARYKADRLAQGAAAQTVLHELVILHHAYRTACDEWGLQMDHAIPRTKRPRLPPGRDQRIRPEALQAIRKATGSKLLGDVIEFAIETCMRRTEITSLTPDHVSLENRTAFLPKTKNGMPRLVPLTPRAVELLRPRMESTGTVFGIEPNSLSRAFCRATRRAGYPKLRFHDTRHEGISRMFERGLGVLEVAKISGHKTLSQLNRYTHLDVSSLVEKLARAVEPHGSPSPPSARTAQPAAGKVSLWAVAPATMVTYSVFGSVKTTVN</sequence>